<evidence type="ECO:0000313" key="2">
    <source>
        <dbReference type="EMBL" id="GIJ52934.1"/>
    </source>
</evidence>
<proteinExistence type="predicted"/>
<keyword evidence="3" id="KW-1185">Reference proteome</keyword>
<dbReference type="AlphaFoldDB" id="A0A8J3YWG9"/>
<protein>
    <recommendedName>
        <fullName evidence="4">DUF2752 domain-containing protein</fullName>
    </recommendedName>
</protein>
<accession>A0A8J3YWG9</accession>
<dbReference type="InterPro" id="IPR021215">
    <property type="entry name" value="DUF2752"/>
</dbReference>
<evidence type="ECO:0000313" key="3">
    <source>
        <dbReference type="Proteomes" id="UP000612585"/>
    </source>
</evidence>
<dbReference type="Proteomes" id="UP000612585">
    <property type="component" value="Unassembled WGS sequence"/>
</dbReference>
<keyword evidence="1" id="KW-1133">Transmembrane helix</keyword>
<feature type="transmembrane region" description="Helical" evidence="1">
    <location>
        <begin position="166"/>
        <end position="185"/>
    </location>
</feature>
<evidence type="ECO:0008006" key="4">
    <source>
        <dbReference type="Google" id="ProtNLM"/>
    </source>
</evidence>
<organism evidence="2 3">
    <name type="scientific">Virgisporangium aurantiacum</name>
    <dbReference type="NCBI Taxonomy" id="175570"/>
    <lineage>
        <taxon>Bacteria</taxon>
        <taxon>Bacillati</taxon>
        <taxon>Actinomycetota</taxon>
        <taxon>Actinomycetes</taxon>
        <taxon>Micromonosporales</taxon>
        <taxon>Micromonosporaceae</taxon>
        <taxon>Virgisporangium</taxon>
    </lineage>
</organism>
<keyword evidence="1" id="KW-0472">Membrane</keyword>
<gene>
    <name evidence="2" type="ORF">Vau01_004500</name>
</gene>
<reference evidence="2" key="1">
    <citation type="submission" date="2021-01" db="EMBL/GenBank/DDBJ databases">
        <title>Whole genome shotgun sequence of Virgisporangium aurantiacum NBRC 16421.</title>
        <authorList>
            <person name="Komaki H."/>
            <person name="Tamura T."/>
        </authorList>
    </citation>
    <scope>NUCLEOTIDE SEQUENCE</scope>
    <source>
        <strain evidence="2">NBRC 16421</strain>
    </source>
</reference>
<dbReference type="Pfam" id="PF10825">
    <property type="entry name" value="DUF2752"/>
    <property type="match status" value="1"/>
</dbReference>
<dbReference type="EMBL" id="BOPG01000003">
    <property type="protein sequence ID" value="GIJ52934.1"/>
    <property type="molecule type" value="Genomic_DNA"/>
</dbReference>
<comment type="caution">
    <text evidence="2">The sequence shown here is derived from an EMBL/GenBank/DDBJ whole genome shotgun (WGS) entry which is preliminary data.</text>
</comment>
<feature type="transmembrane region" description="Helical" evidence="1">
    <location>
        <begin position="65"/>
        <end position="84"/>
    </location>
</feature>
<keyword evidence="1" id="KW-0812">Transmembrane</keyword>
<evidence type="ECO:0000256" key="1">
    <source>
        <dbReference type="SAM" id="Phobius"/>
    </source>
</evidence>
<sequence>MNAVTSAVPPAPAAPENIGSAPIEAPAYPPAGQPGSPYGPYQAYYAEPDKVTAFFGKVNRRTPKWIAPVVLAGCCAAASAYVLWSNPTDGGAGDMPSCLVRLTTGFDCPGCGGTRAAWYLLHGDVAAAAQHHLLFVFALPFLLYAYATWAAGALFNKQLPKLRLSFRALGIALAVWAAFSVLRNLPFEPFNWFYV</sequence>
<feature type="transmembrane region" description="Helical" evidence="1">
    <location>
        <begin position="133"/>
        <end position="154"/>
    </location>
</feature>
<name>A0A8J3YWG9_9ACTN</name>